<dbReference type="AlphaFoldDB" id="M1DB96"/>
<dbReference type="HOGENOM" id="CLU_073462_0_0_1"/>
<reference evidence="2" key="2">
    <citation type="submission" date="2015-06" db="UniProtKB">
        <authorList>
            <consortium name="EnsemblPlants"/>
        </authorList>
    </citation>
    <scope>IDENTIFICATION</scope>
    <source>
        <strain evidence="2">DM1-3 516 R44</strain>
    </source>
</reference>
<dbReference type="Gramene" id="PGSC0003DMT400086220">
    <property type="protein sequence ID" value="PGSC0003DMT400086220"/>
    <property type="gene ID" value="PGSC0003DMG400035791"/>
</dbReference>
<dbReference type="InParanoid" id="M1DB96"/>
<dbReference type="PANTHER" id="PTHR36607:SF24">
    <property type="entry name" value="AMINOTRANSFERASE-LIKE PLANT MOBILE DOMAIN-CONTAINING PROTEIN"/>
    <property type="match status" value="1"/>
</dbReference>
<accession>M1DB96</accession>
<dbReference type="PANTHER" id="PTHR36607">
    <property type="entry name" value="1,2-DIHYDROXY-3-KETO-5-METHYLTHIOPENTENE DIOXYGENASE 4"/>
    <property type="match status" value="1"/>
</dbReference>
<dbReference type="EnsemblPlants" id="PGSC0003DMT400086220">
    <property type="protein sequence ID" value="PGSC0003DMT400086220"/>
    <property type="gene ID" value="PGSC0003DMG400035791"/>
</dbReference>
<feature type="region of interest" description="Disordered" evidence="1">
    <location>
        <begin position="199"/>
        <end position="249"/>
    </location>
</feature>
<sequence length="249" mass="29056">MKDVAENFSGNVTTVKVLLLKSSTHQNVVVAIPPRRDEHLNSWRVPSSRFGEVLYMSGYWEWVEDVLACCKETLDNIKTYDDIIASMFTYDHNENVLQAFCENWRPSTNTVSTFVGELSISLWDLRTIRGLPVHGYFYDDVIPLAKELTHVDDQGKSFLPRSYSFLFSTFYRLTKGAVDEVSFREWTKFWFRGRRKYVEPSPRTSKNRMKQRMNHDPSGNTSMSFLPRTEEENTPFVELGVEESFRDET</sequence>
<organism evidence="2 3">
    <name type="scientific">Solanum tuberosum</name>
    <name type="common">Potato</name>
    <dbReference type="NCBI Taxonomy" id="4113"/>
    <lineage>
        <taxon>Eukaryota</taxon>
        <taxon>Viridiplantae</taxon>
        <taxon>Streptophyta</taxon>
        <taxon>Embryophyta</taxon>
        <taxon>Tracheophyta</taxon>
        <taxon>Spermatophyta</taxon>
        <taxon>Magnoliopsida</taxon>
        <taxon>eudicotyledons</taxon>
        <taxon>Gunneridae</taxon>
        <taxon>Pentapetalae</taxon>
        <taxon>asterids</taxon>
        <taxon>lamiids</taxon>
        <taxon>Solanales</taxon>
        <taxon>Solanaceae</taxon>
        <taxon>Solanoideae</taxon>
        <taxon>Solaneae</taxon>
        <taxon>Solanum</taxon>
    </lineage>
</organism>
<dbReference type="Gramene" id="RHC11H1G1244.2.1">
    <property type="protein sequence ID" value="RHC11H1G1244.2.1.cds.1"/>
    <property type="gene ID" value="RHC11H1G1244.2"/>
</dbReference>
<name>M1DB96_SOLTU</name>
<reference evidence="3" key="1">
    <citation type="journal article" date="2011" name="Nature">
        <title>Genome sequence and analysis of the tuber crop potato.</title>
        <authorList>
            <consortium name="The Potato Genome Sequencing Consortium"/>
        </authorList>
    </citation>
    <scope>NUCLEOTIDE SEQUENCE [LARGE SCALE GENOMIC DNA]</scope>
    <source>
        <strain evidence="3">cv. DM1-3 516 R44</strain>
    </source>
</reference>
<dbReference type="Proteomes" id="UP000011115">
    <property type="component" value="Unassembled WGS sequence"/>
</dbReference>
<evidence type="ECO:0000313" key="2">
    <source>
        <dbReference type="EnsemblPlants" id="PGSC0003DMT400086220"/>
    </source>
</evidence>
<protein>
    <recommendedName>
        <fullName evidence="4">Aminotransferase-like plant mobile domain-containing protein</fullName>
    </recommendedName>
</protein>
<dbReference type="eggNOG" id="ENOG502SB7U">
    <property type="taxonomic scope" value="Eukaryota"/>
</dbReference>
<evidence type="ECO:0000256" key="1">
    <source>
        <dbReference type="SAM" id="MobiDB-lite"/>
    </source>
</evidence>
<proteinExistence type="predicted"/>
<dbReference type="PaxDb" id="4113-PGSC0003DMT400086220"/>
<evidence type="ECO:0000313" key="3">
    <source>
        <dbReference type="Proteomes" id="UP000011115"/>
    </source>
</evidence>
<keyword evidence="3" id="KW-1185">Reference proteome</keyword>
<evidence type="ECO:0008006" key="4">
    <source>
        <dbReference type="Google" id="ProtNLM"/>
    </source>
</evidence>